<feature type="transmembrane region" description="Helical" evidence="1">
    <location>
        <begin position="231"/>
        <end position="256"/>
    </location>
</feature>
<feature type="transmembrane region" description="Helical" evidence="1">
    <location>
        <begin position="268"/>
        <end position="290"/>
    </location>
</feature>
<dbReference type="Proteomes" id="UP001152747">
    <property type="component" value="Unassembled WGS sequence"/>
</dbReference>
<name>A0A9P1N570_9PELO</name>
<dbReference type="OrthoDB" id="5810635at2759"/>
<keyword evidence="3" id="KW-1185">Reference proteome</keyword>
<evidence type="ECO:0000313" key="3">
    <source>
        <dbReference type="Proteomes" id="UP001152747"/>
    </source>
</evidence>
<keyword evidence="1" id="KW-0812">Transmembrane</keyword>
<feature type="transmembrane region" description="Helical" evidence="1">
    <location>
        <begin position="45"/>
        <end position="73"/>
    </location>
</feature>
<comment type="caution">
    <text evidence="2">The sequence shown here is derived from an EMBL/GenBank/DDBJ whole genome shotgun (WGS) entry which is preliminary data.</text>
</comment>
<feature type="transmembrane region" description="Helical" evidence="1">
    <location>
        <begin position="93"/>
        <end position="110"/>
    </location>
</feature>
<dbReference type="InterPro" id="IPR053220">
    <property type="entry name" value="Nematode_rcpt-like_serp_H"/>
</dbReference>
<proteinExistence type="predicted"/>
<accession>A0A9P1N570</accession>
<evidence type="ECO:0008006" key="4">
    <source>
        <dbReference type="Google" id="ProtNLM"/>
    </source>
</evidence>
<dbReference type="PANTHER" id="PTHR22941:SF11">
    <property type="entry name" value="SERPENTINE RECEPTOR, CLASS H"/>
    <property type="match status" value="1"/>
</dbReference>
<dbReference type="InterPro" id="IPR019422">
    <property type="entry name" value="7TM_GPCR_serpentine_rcpt_Srh"/>
</dbReference>
<reference evidence="2" key="1">
    <citation type="submission" date="2022-11" db="EMBL/GenBank/DDBJ databases">
        <authorList>
            <person name="Kikuchi T."/>
        </authorList>
    </citation>
    <scope>NUCLEOTIDE SEQUENCE</scope>
    <source>
        <strain evidence="2">PS1010</strain>
    </source>
</reference>
<feature type="transmembrane region" description="Helical" evidence="1">
    <location>
        <begin position="189"/>
        <end position="210"/>
    </location>
</feature>
<sequence length="314" mass="36670">MKLESEEFLTFSIHCLGITAVPVHLLGTFCILFHTPETMKSCKWAMFYLHFWSVVWDIYLSVLYVPFIIFPFSAGYTLGFLSPNFLNFSQQCYIAVSLLGLIGCANVIFFKNRYNCICYSQEIRYESNLKIIIFFVFNHIIPIIYFSPTLLVPLDENEAKLYILEKVPTLPRDILDNPNFRVQCLNGPVMMLCIIIIVSELCSQILHMVWKIYCELFSNISKSKKTLNAQRLFFLTVCLQTSLPFFGILLPVLYMFFSYSSYFYNQGYNNLTIISLTFYGQLSTLTMIIIHKPYRNVISKFFRSYKKESADFID</sequence>
<evidence type="ECO:0000313" key="2">
    <source>
        <dbReference type="EMBL" id="CAI5451538.1"/>
    </source>
</evidence>
<keyword evidence="1" id="KW-1133">Transmembrane helix</keyword>
<dbReference type="PANTHER" id="PTHR22941">
    <property type="entry name" value="SERPENTINE RECEPTOR"/>
    <property type="match status" value="1"/>
</dbReference>
<feature type="transmembrane region" description="Helical" evidence="1">
    <location>
        <begin position="131"/>
        <end position="152"/>
    </location>
</feature>
<organism evidence="2 3">
    <name type="scientific">Caenorhabditis angaria</name>
    <dbReference type="NCBI Taxonomy" id="860376"/>
    <lineage>
        <taxon>Eukaryota</taxon>
        <taxon>Metazoa</taxon>
        <taxon>Ecdysozoa</taxon>
        <taxon>Nematoda</taxon>
        <taxon>Chromadorea</taxon>
        <taxon>Rhabditida</taxon>
        <taxon>Rhabditina</taxon>
        <taxon>Rhabditomorpha</taxon>
        <taxon>Rhabditoidea</taxon>
        <taxon>Rhabditidae</taxon>
        <taxon>Peloderinae</taxon>
        <taxon>Caenorhabditis</taxon>
    </lineage>
</organism>
<dbReference type="Pfam" id="PF10318">
    <property type="entry name" value="7TM_GPCR_Srh"/>
    <property type="match status" value="1"/>
</dbReference>
<gene>
    <name evidence="2" type="ORF">CAMP_LOCUS14175</name>
</gene>
<feature type="transmembrane region" description="Helical" evidence="1">
    <location>
        <begin position="12"/>
        <end position="33"/>
    </location>
</feature>
<protein>
    <recommendedName>
        <fullName evidence="4">Serpentine Receptor, class H</fullName>
    </recommendedName>
</protein>
<evidence type="ECO:0000256" key="1">
    <source>
        <dbReference type="SAM" id="Phobius"/>
    </source>
</evidence>
<dbReference type="EMBL" id="CANHGI010000005">
    <property type="protein sequence ID" value="CAI5451538.1"/>
    <property type="molecule type" value="Genomic_DNA"/>
</dbReference>
<keyword evidence="1" id="KW-0472">Membrane</keyword>
<dbReference type="AlphaFoldDB" id="A0A9P1N570"/>